<reference evidence="1" key="1">
    <citation type="submission" date="2013-05" db="EMBL/GenBank/DDBJ databases">
        <authorList>
            <person name="Yim A.K.Y."/>
            <person name="Chan T.F."/>
            <person name="Ji K.M."/>
            <person name="Liu X.Y."/>
            <person name="Zhou J.W."/>
            <person name="Li R.Q."/>
            <person name="Yang K.Y."/>
            <person name="Li J."/>
            <person name="Li M."/>
            <person name="Law P.T.W."/>
            <person name="Wu Y.L."/>
            <person name="Cai Z.L."/>
            <person name="Qin H."/>
            <person name="Bao Y."/>
            <person name="Leung R.K.K."/>
            <person name="Ng P.K.S."/>
            <person name="Zou J."/>
            <person name="Zhong X.J."/>
            <person name="Ran P.X."/>
            <person name="Zhong N.S."/>
            <person name="Liu Z.G."/>
            <person name="Tsui S.K.W."/>
        </authorList>
    </citation>
    <scope>NUCLEOTIDE SEQUENCE</scope>
    <source>
        <strain evidence="1">Derf</strain>
        <tissue evidence="1">Whole organism</tissue>
    </source>
</reference>
<evidence type="ECO:0000313" key="2">
    <source>
        <dbReference type="Proteomes" id="UP000790347"/>
    </source>
</evidence>
<sequence length="72" mass="8245">MAKNPYRSLPFNIAATNNSKSTLIPQRVSKVQQQFHCAKWSNLSFSNVKDQPNRFTDLALNARMAMIQMMNV</sequence>
<reference evidence="1" key="2">
    <citation type="journal article" date="2022" name="Res Sq">
        <title>Comparative Genomics Reveals Insights into the Divergent Evolution of Astigmatic Mites and Household Pest Adaptations.</title>
        <authorList>
            <person name="Xiong Q."/>
            <person name="Wan A.T.-Y."/>
            <person name="Liu X.-Y."/>
            <person name="Fung C.S.-H."/>
            <person name="Xiao X."/>
            <person name="Malainual N."/>
            <person name="Hou J."/>
            <person name="Wang L."/>
            <person name="Wang M."/>
            <person name="Yang K."/>
            <person name="Cui Y."/>
            <person name="Leung E."/>
            <person name="Nong W."/>
            <person name="Shin S.-K."/>
            <person name="Au S."/>
            <person name="Jeong K.Y."/>
            <person name="Chew F.T."/>
            <person name="Hui J."/>
            <person name="Leung T.F."/>
            <person name="Tungtrongchitr A."/>
            <person name="Zhong N."/>
            <person name="Liu Z."/>
            <person name="Tsui S."/>
        </authorList>
    </citation>
    <scope>NUCLEOTIDE SEQUENCE</scope>
    <source>
        <strain evidence="1">Derf</strain>
        <tissue evidence="1">Whole organism</tissue>
    </source>
</reference>
<gene>
    <name evidence="1" type="ORF">DERF_004664</name>
</gene>
<dbReference type="AlphaFoldDB" id="A0A922L5S7"/>
<evidence type="ECO:0000313" key="1">
    <source>
        <dbReference type="EMBL" id="KAH9520989.1"/>
    </source>
</evidence>
<name>A0A922L5S7_DERFA</name>
<dbReference type="Proteomes" id="UP000790347">
    <property type="component" value="Unassembled WGS sequence"/>
</dbReference>
<protein>
    <submittedName>
        <fullName evidence="1">Uncharacterized protein</fullName>
    </submittedName>
</protein>
<dbReference type="EMBL" id="ASGP02000002">
    <property type="protein sequence ID" value="KAH9520989.1"/>
    <property type="molecule type" value="Genomic_DNA"/>
</dbReference>
<comment type="caution">
    <text evidence="1">The sequence shown here is derived from an EMBL/GenBank/DDBJ whole genome shotgun (WGS) entry which is preliminary data.</text>
</comment>
<accession>A0A922L5S7</accession>
<organism evidence="1 2">
    <name type="scientific">Dermatophagoides farinae</name>
    <name type="common">American house dust mite</name>
    <dbReference type="NCBI Taxonomy" id="6954"/>
    <lineage>
        <taxon>Eukaryota</taxon>
        <taxon>Metazoa</taxon>
        <taxon>Ecdysozoa</taxon>
        <taxon>Arthropoda</taxon>
        <taxon>Chelicerata</taxon>
        <taxon>Arachnida</taxon>
        <taxon>Acari</taxon>
        <taxon>Acariformes</taxon>
        <taxon>Sarcoptiformes</taxon>
        <taxon>Astigmata</taxon>
        <taxon>Psoroptidia</taxon>
        <taxon>Analgoidea</taxon>
        <taxon>Pyroglyphidae</taxon>
        <taxon>Dermatophagoidinae</taxon>
        <taxon>Dermatophagoides</taxon>
    </lineage>
</organism>
<proteinExistence type="predicted"/>
<keyword evidence="2" id="KW-1185">Reference proteome</keyword>